<dbReference type="GO" id="GO:0003677">
    <property type="term" value="F:DNA binding"/>
    <property type="evidence" value="ECO:0007669"/>
    <property type="project" value="UniProtKB-KW"/>
</dbReference>
<dbReference type="EMBL" id="LRPU01000179">
    <property type="protein sequence ID" value="KXA06903.1"/>
    <property type="molecule type" value="Genomic_DNA"/>
</dbReference>
<dbReference type="InterPro" id="IPR007492">
    <property type="entry name" value="LytTR_DNA-bd_dom"/>
</dbReference>
<dbReference type="InterPro" id="IPR046947">
    <property type="entry name" value="LytR-like"/>
</dbReference>
<feature type="modified residue" description="4-aspartylphosphate" evidence="3">
    <location>
        <position position="60"/>
    </location>
</feature>
<keyword evidence="6" id="KW-0238">DNA-binding</keyword>
<evidence type="ECO:0000256" key="1">
    <source>
        <dbReference type="ARBA" id="ARBA00018672"/>
    </source>
</evidence>
<sequence length="238" mass="27833">MLSIAICDDEKIQRIILKEMLQRICSKNNIDAIIDEFSSGIELLNIYKRNTKKYSIVFCDIIMEDMNGIELLRKLGELDVFIQAILITASNEYVFQGYDVGALNYLVKPVSYEKLEKEFFRAIKNLNFTSPSRYAININGKTNFIDLSEVLFFEVNNKTITANLEKDSIDFNMKITKLEEELKNRNFFRCHRSYIVNIAHIDSILKNKIILKNNIEIPIGRIYKKDFKLFLINRMNGM</sequence>
<accession>A0A133MSB6</accession>
<dbReference type="RefSeq" id="WP_060796675.1">
    <property type="nucleotide sequence ID" value="NZ_JBMKNJ010000029.1"/>
</dbReference>
<dbReference type="SMART" id="SM00850">
    <property type="entry name" value="LytTR"/>
    <property type="match status" value="1"/>
</dbReference>
<dbReference type="PANTHER" id="PTHR37299">
    <property type="entry name" value="TRANSCRIPTIONAL REGULATOR-RELATED"/>
    <property type="match status" value="1"/>
</dbReference>
<dbReference type="PATRIC" id="fig|1502.174.peg.2858"/>
<dbReference type="Proteomes" id="UP000070646">
    <property type="component" value="Unassembled WGS sequence"/>
</dbReference>
<feature type="domain" description="HTH LytTR-type" evidence="5">
    <location>
        <begin position="134"/>
        <end position="233"/>
    </location>
</feature>
<dbReference type="AlphaFoldDB" id="A0A133MSB6"/>
<comment type="function">
    <text evidence="2">May play the central regulatory role in sporulation. It may be an element of the effector pathway responsible for the activation of sporulation genes in response to nutritional stress. Spo0A may act in concert with spo0H (a sigma factor) to control the expression of some genes that are critical to the sporulation process.</text>
</comment>
<dbReference type="PANTHER" id="PTHR37299:SF1">
    <property type="entry name" value="STAGE 0 SPORULATION PROTEIN A HOMOLOG"/>
    <property type="match status" value="1"/>
</dbReference>
<dbReference type="Pfam" id="PF04397">
    <property type="entry name" value="LytTR"/>
    <property type="match status" value="1"/>
</dbReference>
<proteinExistence type="predicted"/>
<dbReference type="Gene3D" id="2.40.50.1020">
    <property type="entry name" value="LytTr DNA-binding domain"/>
    <property type="match status" value="1"/>
</dbReference>
<dbReference type="InterPro" id="IPR001789">
    <property type="entry name" value="Sig_transdc_resp-reg_receiver"/>
</dbReference>
<protein>
    <recommendedName>
        <fullName evidence="1">Stage 0 sporulation protein A homolog</fullName>
    </recommendedName>
</protein>
<dbReference type="PROSITE" id="PS50110">
    <property type="entry name" value="RESPONSE_REGULATORY"/>
    <property type="match status" value="1"/>
</dbReference>
<dbReference type="PROSITE" id="PS50930">
    <property type="entry name" value="HTH_LYTTR"/>
    <property type="match status" value="1"/>
</dbReference>
<reference evidence="6 7" key="1">
    <citation type="submission" date="2016-01" db="EMBL/GenBank/DDBJ databases">
        <authorList>
            <person name="Oliw E.H."/>
        </authorList>
    </citation>
    <scope>NUCLEOTIDE SEQUENCE [LARGE SCALE GENOMIC DNA]</scope>
    <source>
        <strain evidence="6 7">MJR7757A</strain>
    </source>
</reference>
<gene>
    <name evidence="6" type="ORF">HMPREF3222_02836</name>
</gene>
<keyword evidence="3" id="KW-0597">Phosphoprotein</keyword>
<dbReference type="InterPro" id="IPR011006">
    <property type="entry name" value="CheY-like_superfamily"/>
</dbReference>
<comment type="caution">
    <text evidence="6">The sequence shown here is derived from an EMBL/GenBank/DDBJ whole genome shotgun (WGS) entry which is preliminary data.</text>
</comment>
<dbReference type="Gene3D" id="3.40.50.2300">
    <property type="match status" value="1"/>
</dbReference>
<evidence type="ECO:0000313" key="6">
    <source>
        <dbReference type="EMBL" id="KXA06903.1"/>
    </source>
</evidence>
<evidence type="ECO:0000256" key="3">
    <source>
        <dbReference type="PROSITE-ProRule" id="PRU00169"/>
    </source>
</evidence>
<name>A0A133MSB6_CLOPF</name>
<evidence type="ECO:0000259" key="5">
    <source>
        <dbReference type="PROSITE" id="PS50930"/>
    </source>
</evidence>
<feature type="domain" description="Response regulatory" evidence="4">
    <location>
        <begin position="3"/>
        <end position="123"/>
    </location>
</feature>
<evidence type="ECO:0000256" key="2">
    <source>
        <dbReference type="ARBA" id="ARBA00024867"/>
    </source>
</evidence>
<dbReference type="SMART" id="SM00448">
    <property type="entry name" value="REC"/>
    <property type="match status" value="1"/>
</dbReference>
<dbReference type="Pfam" id="PF00072">
    <property type="entry name" value="Response_reg"/>
    <property type="match status" value="1"/>
</dbReference>
<evidence type="ECO:0000259" key="4">
    <source>
        <dbReference type="PROSITE" id="PS50110"/>
    </source>
</evidence>
<organism evidence="6 7">
    <name type="scientific">Clostridium perfringens</name>
    <dbReference type="NCBI Taxonomy" id="1502"/>
    <lineage>
        <taxon>Bacteria</taxon>
        <taxon>Bacillati</taxon>
        <taxon>Bacillota</taxon>
        <taxon>Clostridia</taxon>
        <taxon>Eubacteriales</taxon>
        <taxon>Clostridiaceae</taxon>
        <taxon>Clostridium</taxon>
    </lineage>
</organism>
<dbReference type="SUPFAM" id="SSF52172">
    <property type="entry name" value="CheY-like"/>
    <property type="match status" value="1"/>
</dbReference>
<dbReference type="GO" id="GO:0000156">
    <property type="term" value="F:phosphorelay response regulator activity"/>
    <property type="evidence" value="ECO:0007669"/>
    <property type="project" value="InterPro"/>
</dbReference>
<evidence type="ECO:0000313" key="7">
    <source>
        <dbReference type="Proteomes" id="UP000070646"/>
    </source>
</evidence>